<keyword evidence="6" id="KW-0997">Cell inner membrane</keyword>
<comment type="function">
    <text evidence="15">Catalyzes the dephosphorylation of undecaprenyl diphosphate (UPP). Confers resistance to bacitracin.</text>
</comment>
<dbReference type="InterPro" id="IPR003824">
    <property type="entry name" value="UppP"/>
</dbReference>
<dbReference type="PANTHER" id="PTHR30622">
    <property type="entry name" value="UNDECAPRENYL-DIPHOSPHATASE"/>
    <property type="match status" value="1"/>
</dbReference>
<keyword evidence="11 15" id="KW-0046">Antibiotic resistance</keyword>
<keyword evidence="5 15" id="KW-1003">Cell membrane</keyword>
<keyword evidence="15" id="KW-0573">Peptidoglycan synthesis</keyword>
<evidence type="ECO:0000313" key="17">
    <source>
        <dbReference type="Proteomes" id="UP000595320"/>
    </source>
</evidence>
<keyword evidence="9 15" id="KW-1133">Transmembrane helix</keyword>
<evidence type="ECO:0000256" key="1">
    <source>
        <dbReference type="ARBA" id="ARBA00004651"/>
    </source>
</evidence>
<dbReference type="PANTHER" id="PTHR30622:SF2">
    <property type="entry name" value="UNDECAPRENYL-DIPHOSPHATASE"/>
    <property type="match status" value="1"/>
</dbReference>
<evidence type="ECO:0000256" key="3">
    <source>
        <dbReference type="ARBA" id="ARBA00012374"/>
    </source>
</evidence>
<reference evidence="16 17" key="1">
    <citation type="submission" date="2021-01" db="EMBL/GenBank/DDBJ databases">
        <title>FDA dAtabase for Regulatory Grade micrObial Sequences (FDA-ARGOS): Supporting development and validation of Infectious Disease Dx tests.</title>
        <authorList>
            <person name="Sproer C."/>
            <person name="Gronow S."/>
            <person name="Severitt S."/>
            <person name="Schroder I."/>
            <person name="Tallon L."/>
            <person name="Sadzewicz L."/>
            <person name="Zhao X."/>
            <person name="Boylan J."/>
            <person name="Ott S."/>
            <person name="Bowen H."/>
            <person name="Vavikolanu K."/>
            <person name="Mehta A."/>
            <person name="Aluvathingal J."/>
            <person name="Nadendla S."/>
            <person name="Lowell S."/>
            <person name="Myers T."/>
            <person name="Yan Y."/>
            <person name="Sichtig H."/>
        </authorList>
    </citation>
    <scope>NUCLEOTIDE SEQUENCE [LARGE SCALE GENOMIC DNA]</scope>
    <source>
        <strain evidence="16 17">FDAARGOS_1096</strain>
    </source>
</reference>
<feature type="transmembrane region" description="Helical" evidence="15">
    <location>
        <begin position="263"/>
        <end position="280"/>
    </location>
</feature>
<dbReference type="Proteomes" id="UP000595320">
    <property type="component" value="Chromosome"/>
</dbReference>
<dbReference type="AlphaFoldDB" id="A0A7T9UIR0"/>
<evidence type="ECO:0000256" key="4">
    <source>
        <dbReference type="ARBA" id="ARBA00021581"/>
    </source>
</evidence>
<keyword evidence="8 15" id="KW-0378">Hydrolase</keyword>
<feature type="transmembrane region" description="Helical" evidence="15">
    <location>
        <begin position="122"/>
        <end position="138"/>
    </location>
</feature>
<dbReference type="HAMAP" id="MF_01006">
    <property type="entry name" value="Undec_diphosphatase"/>
    <property type="match status" value="1"/>
</dbReference>
<feature type="transmembrane region" description="Helical" evidence="15">
    <location>
        <begin position="82"/>
        <end position="102"/>
    </location>
</feature>
<dbReference type="Pfam" id="PF02673">
    <property type="entry name" value="BacA"/>
    <property type="match status" value="1"/>
</dbReference>
<evidence type="ECO:0000256" key="5">
    <source>
        <dbReference type="ARBA" id="ARBA00022475"/>
    </source>
</evidence>
<dbReference type="GO" id="GO:0050380">
    <property type="term" value="F:undecaprenyl-diphosphatase activity"/>
    <property type="evidence" value="ECO:0007669"/>
    <property type="project" value="UniProtKB-UniRule"/>
</dbReference>
<keyword evidence="15" id="KW-0961">Cell wall biogenesis/degradation</keyword>
<evidence type="ECO:0000256" key="12">
    <source>
        <dbReference type="ARBA" id="ARBA00032707"/>
    </source>
</evidence>
<evidence type="ECO:0000256" key="15">
    <source>
        <dbReference type="HAMAP-Rule" id="MF_01006"/>
    </source>
</evidence>
<dbReference type="GO" id="GO:0005886">
    <property type="term" value="C:plasma membrane"/>
    <property type="evidence" value="ECO:0007669"/>
    <property type="project" value="UniProtKB-SubCell"/>
</dbReference>
<evidence type="ECO:0000256" key="10">
    <source>
        <dbReference type="ARBA" id="ARBA00023136"/>
    </source>
</evidence>
<evidence type="ECO:0000256" key="14">
    <source>
        <dbReference type="ARBA" id="ARBA00047594"/>
    </source>
</evidence>
<sequence>MNLFHVFILAVIQGLAELLPVSSSAHVILAEKIMGFDPSAPQMTFLLVMLHTGTMFAVIVYFWRSWKKTYFSNWNDFKQRFFYVLIATAITGVLGLLLQALIKHVFFGGASNFEIEHLFSNSKLMAAALAAAGVLIILSSRFDRGQQGDIGLSSAVVIGAVQALCLPFRGFSRSGATISTALFLGISRQKAEEFSFALAVVLTPAVIAKELLRLVHAQQASVGASHLAIGSLLLPSLFGMVFSFLTGLLALKWLSAWLEHGRWYLFGIYCLVFSGVVLSLA</sequence>
<dbReference type="GeneID" id="66211565"/>
<evidence type="ECO:0000256" key="13">
    <source>
        <dbReference type="ARBA" id="ARBA00032932"/>
    </source>
</evidence>
<keyword evidence="7 15" id="KW-0812">Transmembrane</keyword>
<keyword evidence="15" id="KW-0133">Cell shape</keyword>
<evidence type="ECO:0000256" key="8">
    <source>
        <dbReference type="ARBA" id="ARBA00022801"/>
    </source>
</evidence>
<dbReference type="EC" id="3.6.1.27" evidence="3 15"/>
<name>A0A7T9UIR0_9GAMM</name>
<evidence type="ECO:0000313" key="16">
    <source>
        <dbReference type="EMBL" id="QQT86555.1"/>
    </source>
</evidence>
<evidence type="ECO:0000256" key="7">
    <source>
        <dbReference type="ARBA" id="ARBA00022692"/>
    </source>
</evidence>
<comment type="catalytic activity">
    <reaction evidence="14 15">
        <text>di-trans,octa-cis-undecaprenyl diphosphate + H2O = di-trans,octa-cis-undecaprenyl phosphate + phosphate + H(+)</text>
        <dbReference type="Rhea" id="RHEA:28094"/>
        <dbReference type="ChEBI" id="CHEBI:15377"/>
        <dbReference type="ChEBI" id="CHEBI:15378"/>
        <dbReference type="ChEBI" id="CHEBI:43474"/>
        <dbReference type="ChEBI" id="CHEBI:58405"/>
        <dbReference type="ChEBI" id="CHEBI:60392"/>
        <dbReference type="EC" id="3.6.1.27"/>
    </reaction>
</comment>
<dbReference type="GO" id="GO:0046677">
    <property type="term" value="P:response to antibiotic"/>
    <property type="evidence" value="ECO:0007669"/>
    <property type="project" value="UniProtKB-UniRule"/>
</dbReference>
<keyword evidence="10 15" id="KW-0472">Membrane</keyword>
<dbReference type="GO" id="GO:0009252">
    <property type="term" value="P:peptidoglycan biosynthetic process"/>
    <property type="evidence" value="ECO:0007669"/>
    <property type="project" value="UniProtKB-KW"/>
</dbReference>
<dbReference type="EMBL" id="CP068176">
    <property type="protein sequence ID" value="QQT86555.1"/>
    <property type="molecule type" value="Genomic_DNA"/>
</dbReference>
<dbReference type="GO" id="GO:0008360">
    <property type="term" value="P:regulation of cell shape"/>
    <property type="evidence" value="ECO:0007669"/>
    <property type="project" value="UniProtKB-KW"/>
</dbReference>
<accession>A0A7T9UIR0</accession>
<comment type="miscellaneous">
    <text evidence="15">Bacitracin is thought to be involved in the inhibition of peptidoglycan synthesis by sequestering undecaprenyl diphosphate, thereby reducing the pool of lipid carrier available.</text>
</comment>
<evidence type="ECO:0000256" key="9">
    <source>
        <dbReference type="ARBA" id="ARBA00022989"/>
    </source>
</evidence>
<gene>
    <name evidence="15" type="primary">uppP</name>
    <name evidence="16" type="ORF">I6I53_01715</name>
</gene>
<feature type="transmembrane region" description="Helical" evidence="15">
    <location>
        <begin position="227"/>
        <end position="251"/>
    </location>
</feature>
<dbReference type="GO" id="GO:0071555">
    <property type="term" value="P:cell wall organization"/>
    <property type="evidence" value="ECO:0007669"/>
    <property type="project" value="UniProtKB-KW"/>
</dbReference>
<proteinExistence type="inferred from homology"/>
<protein>
    <recommendedName>
        <fullName evidence="4 15">Undecaprenyl-diphosphatase</fullName>
        <ecNumber evidence="3 15">3.6.1.27</ecNumber>
    </recommendedName>
    <alternativeName>
        <fullName evidence="13 15">Bacitracin resistance protein</fullName>
    </alternativeName>
    <alternativeName>
        <fullName evidence="12 15">Undecaprenyl pyrophosphate phosphatase</fullName>
    </alternativeName>
</protein>
<organism evidence="16 17">
    <name type="scientific">Acinetobacter ursingii</name>
    <dbReference type="NCBI Taxonomy" id="108980"/>
    <lineage>
        <taxon>Bacteria</taxon>
        <taxon>Pseudomonadati</taxon>
        <taxon>Pseudomonadota</taxon>
        <taxon>Gammaproteobacteria</taxon>
        <taxon>Moraxellales</taxon>
        <taxon>Moraxellaceae</taxon>
        <taxon>Acinetobacter</taxon>
    </lineage>
</organism>
<feature type="transmembrane region" description="Helical" evidence="15">
    <location>
        <begin position="40"/>
        <end position="62"/>
    </location>
</feature>
<evidence type="ECO:0000256" key="2">
    <source>
        <dbReference type="ARBA" id="ARBA00010621"/>
    </source>
</evidence>
<dbReference type="RefSeq" id="WP_004995986.1">
    <property type="nucleotide sequence ID" value="NZ_BKXD01000016.1"/>
</dbReference>
<comment type="subcellular location">
    <subcellularLocation>
        <location evidence="1 15">Cell membrane</location>
        <topology evidence="1 15">Multi-pass membrane protein</topology>
    </subcellularLocation>
</comment>
<comment type="similarity">
    <text evidence="2 15">Belongs to the UppP family.</text>
</comment>
<evidence type="ECO:0000256" key="6">
    <source>
        <dbReference type="ARBA" id="ARBA00022519"/>
    </source>
</evidence>
<evidence type="ECO:0000256" key="11">
    <source>
        <dbReference type="ARBA" id="ARBA00023251"/>
    </source>
</evidence>